<organism evidence="3 4">
    <name type="scientific">Wenjunlia tyrosinilytica</name>
    <dbReference type="NCBI Taxonomy" id="1544741"/>
    <lineage>
        <taxon>Bacteria</taxon>
        <taxon>Bacillati</taxon>
        <taxon>Actinomycetota</taxon>
        <taxon>Actinomycetes</taxon>
        <taxon>Kitasatosporales</taxon>
        <taxon>Streptomycetaceae</taxon>
        <taxon>Wenjunlia</taxon>
    </lineage>
</organism>
<evidence type="ECO:0000259" key="2">
    <source>
        <dbReference type="Pfam" id="PF01551"/>
    </source>
</evidence>
<dbReference type="InterPro" id="IPR016047">
    <property type="entry name" value="M23ase_b-sheet_dom"/>
</dbReference>
<feature type="compositionally biased region" description="Low complexity" evidence="1">
    <location>
        <begin position="19"/>
        <end position="28"/>
    </location>
</feature>
<dbReference type="Gene3D" id="2.70.70.10">
    <property type="entry name" value="Glucose Permease (Domain IIA)"/>
    <property type="match status" value="1"/>
</dbReference>
<reference evidence="3" key="1">
    <citation type="journal article" date="2014" name="Int. J. Syst. Evol. Microbiol.">
        <title>Complete genome sequence of Corynebacterium casei LMG S-19264T (=DSM 44701T), isolated from a smear-ripened cheese.</title>
        <authorList>
            <consortium name="US DOE Joint Genome Institute (JGI-PGF)"/>
            <person name="Walter F."/>
            <person name="Albersmeier A."/>
            <person name="Kalinowski J."/>
            <person name="Ruckert C."/>
        </authorList>
    </citation>
    <scope>NUCLEOTIDE SEQUENCE</scope>
    <source>
        <strain evidence="3">CGMCC 4.7201</strain>
    </source>
</reference>
<feature type="region of interest" description="Disordered" evidence="1">
    <location>
        <begin position="1"/>
        <end position="36"/>
    </location>
</feature>
<keyword evidence="4" id="KW-1185">Reference proteome</keyword>
<sequence length="321" mass="33401">MASNQPAPELLSEPDSEPVSEPVPEPVSTWNPSEEDVAAVRGRHRLPKQRSMSRGGTVLGVATMAAVGVGGVATAEGSSPVSLSMPDLGFGDGHPSADAAGTTTAAANVQNAGEQLRTRILAQAEGQQSAAENADRTQAEKDAAGKAAKEAAARKVREEAAKKAIADKAAREKAERARKAKEEAERKANLGRYVLPTTNFQLTAGFGQAGNLWSHNHTGLDFAAPTGTSVYSVAQGEITSAGWAGAYGYRIIVKHTDGTETWYCHLSSMVRTSGKVAPGDTIGRVGATGNVTGPHLHLEVRPGGGTPIDPRPWLQSKGLNV</sequence>
<dbReference type="Pfam" id="PF01551">
    <property type="entry name" value="Peptidase_M23"/>
    <property type="match status" value="1"/>
</dbReference>
<dbReference type="EMBL" id="BMMS01000006">
    <property type="protein sequence ID" value="GGO85234.1"/>
    <property type="molecule type" value="Genomic_DNA"/>
</dbReference>
<feature type="region of interest" description="Disordered" evidence="1">
    <location>
        <begin position="124"/>
        <end position="151"/>
    </location>
</feature>
<feature type="domain" description="M23ase beta-sheet core" evidence="2">
    <location>
        <begin position="216"/>
        <end position="310"/>
    </location>
</feature>
<accession>A0A917ZLK4</accession>
<evidence type="ECO:0000256" key="1">
    <source>
        <dbReference type="SAM" id="MobiDB-lite"/>
    </source>
</evidence>
<dbReference type="GO" id="GO:0004222">
    <property type="term" value="F:metalloendopeptidase activity"/>
    <property type="evidence" value="ECO:0007669"/>
    <property type="project" value="TreeGrafter"/>
</dbReference>
<comment type="caution">
    <text evidence="3">The sequence shown here is derived from an EMBL/GenBank/DDBJ whole genome shotgun (WGS) entry which is preliminary data.</text>
</comment>
<dbReference type="Proteomes" id="UP000641932">
    <property type="component" value="Unassembled WGS sequence"/>
</dbReference>
<evidence type="ECO:0000313" key="4">
    <source>
        <dbReference type="Proteomes" id="UP000641932"/>
    </source>
</evidence>
<feature type="compositionally biased region" description="Basic and acidic residues" evidence="1">
    <location>
        <begin position="133"/>
        <end position="151"/>
    </location>
</feature>
<dbReference type="PANTHER" id="PTHR21666">
    <property type="entry name" value="PEPTIDASE-RELATED"/>
    <property type="match status" value="1"/>
</dbReference>
<dbReference type="InterPro" id="IPR050570">
    <property type="entry name" value="Cell_wall_metabolism_enzyme"/>
</dbReference>
<proteinExistence type="predicted"/>
<protein>
    <submittedName>
        <fullName evidence="3">Peptidase</fullName>
    </submittedName>
</protein>
<reference evidence="3" key="2">
    <citation type="submission" date="2020-09" db="EMBL/GenBank/DDBJ databases">
        <authorList>
            <person name="Sun Q."/>
            <person name="Zhou Y."/>
        </authorList>
    </citation>
    <scope>NUCLEOTIDE SEQUENCE</scope>
    <source>
        <strain evidence="3">CGMCC 4.7201</strain>
    </source>
</reference>
<dbReference type="PANTHER" id="PTHR21666:SF270">
    <property type="entry name" value="MUREIN HYDROLASE ACTIVATOR ENVC"/>
    <property type="match status" value="1"/>
</dbReference>
<evidence type="ECO:0000313" key="3">
    <source>
        <dbReference type="EMBL" id="GGO85234.1"/>
    </source>
</evidence>
<name>A0A917ZLK4_9ACTN</name>
<dbReference type="AlphaFoldDB" id="A0A917ZLK4"/>
<dbReference type="InterPro" id="IPR011055">
    <property type="entry name" value="Dup_hybrid_motif"/>
</dbReference>
<dbReference type="SUPFAM" id="SSF51261">
    <property type="entry name" value="Duplicated hybrid motif"/>
    <property type="match status" value="1"/>
</dbReference>
<gene>
    <name evidence="3" type="ORF">GCM10012280_18550</name>
</gene>
<dbReference type="CDD" id="cd12797">
    <property type="entry name" value="M23_peptidase"/>
    <property type="match status" value="1"/>
</dbReference>